<name>A0A5E8A865_9SPHN</name>
<protein>
    <submittedName>
        <fullName evidence="3">Uncharacterized protein</fullName>
    </submittedName>
</protein>
<dbReference type="Proteomes" id="UP000326857">
    <property type="component" value="Unassembled WGS sequence"/>
</dbReference>
<reference evidence="3 4" key="1">
    <citation type="submission" date="2019-09" db="EMBL/GenBank/DDBJ databases">
        <authorList>
            <person name="Dittami M. S."/>
        </authorList>
    </citation>
    <scope>NUCLEOTIDE SEQUENCE [LARGE SCALE GENOMIC DNA]</scope>
    <source>
        <strain evidence="3">SPHINGO391</strain>
    </source>
</reference>
<feature type="chain" id="PRO_5022765110" evidence="2">
    <location>
        <begin position="29"/>
        <end position="68"/>
    </location>
</feature>
<feature type="region of interest" description="Disordered" evidence="1">
    <location>
        <begin position="31"/>
        <end position="52"/>
    </location>
</feature>
<keyword evidence="2" id="KW-0732">Signal</keyword>
<dbReference type="RefSeq" id="WP_151991782.1">
    <property type="nucleotide sequence ID" value="NZ_LR701528.1"/>
</dbReference>
<dbReference type="AlphaFoldDB" id="A0A5E8A865"/>
<accession>A0A5E8A865</accession>
<organism evidence="3 4">
    <name type="scientific">Sphingomonas aurantiaca</name>
    <dbReference type="NCBI Taxonomy" id="185949"/>
    <lineage>
        <taxon>Bacteria</taxon>
        <taxon>Pseudomonadati</taxon>
        <taxon>Pseudomonadota</taxon>
        <taxon>Alphaproteobacteria</taxon>
        <taxon>Sphingomonadales</taxon>
        <taxon>Sphingomonadaceae</taxon>
        <taxon>Sphingomonas</taxon>
    </lineage>
</organism>
<dbReference type="EMBL" id="CABVLI010000046">
    <property type="protein sequence ID" value="VVT27626.1"/>
    <property type="molecule type" value="Genomic_DNA"/>
</dbReference>
<proteinExistence type="predicted"/>
<sequence>MGFSRLFRSRWAALFWSAGILWTAYDVASDAPESQPKTVPGRTAAQPTDATGAAFDPRDLAVLANAGE</sequence>
<evidence type="ECO:0000256" key="2">
    <source>
        <dbReference type="SAM" id="SignalP"/>
    </source>
</evidence>
<evidence type="ECO:0000256" key="1">
    <source>
        <dbReference type="SAM" id="MobiDB-lite"/>
    </source>
</evidence>
<gene>
    <name evidence="3" type="ORF">SPHINGO391_500039</name>
</gene>
<evidence type="ECO:0000313" key="3">
    <source>
        <dbReference type="EMBL" id="VVT27626.1"/>
    </source>
</evidence>
<feature type="signal peptide" evidence="2">
    <location>
        <begin position="1"/>
        <end position="28"/>
    </location>
</feature>
<evidence type="ECO:0000313" key="4">
    <source>
        <dbReference type="Proteomes" id="UP000326857"/>
    </source>
</evidence>